<organism evidence="4 5">
    <name type="scientific">Porites lobata</name>
    <dbReference type="NCBI Taxonomy" id="104759"/>
    <lineage>
        <taxon>Eukaryota</taxon>
        <taxon>Metazoa</taxon>
        <taxon>Cnidaria</taxon>
        <taxon>Anthozoa</taxon>
        <taxon>Hexacorallia</taxon>
        <taxon>Scleractinia</taxon>
        <taxon>Fungiina</taxon>
        <taxon>Poritidae</taxon>
        <taxon>Porites</taxon>
    </lineage>
</organism>
<evidence type="ECO:0000313" key="5">
    <source>
        <dbReference type="Proteomes" id="UP001159405"/>
    </source>
</evidence>
<sequence length="1275" mass="139154">MGKTLDECYEVLGLDFNATEAEIKSAYRQKALKCHPDKNPDDPSSTQKFQELGHAYRRLMGEEDSDEEDDYDDDDDMDLWRDFFFFLFRDEIMAKVRCRCKKCGSGGDEDDDFLASLAKEQEEKYQFTEEEMAQFTSFASLKEQREANKQKFCNKNISSHKPEQKSDKGNKPKLKSNKQLKREQWKKEKEISEIAAQINQNPKQQEKKAFKKKDHYLDKSSNQPVTLETDSTKEQTDHASYNKRNTRKKRNRKKSRKQENQETDCNQERSNSFRTTFQQRVASSSVTQNGIKKVPLKPETTKRQDDVTLPHHTNYAQQKMKPSCNHRILPEMGNNSAVCPKWPERGSFQNPRTVATDSRTPCASNIWQKRQEKQQFLAELQPANQTDEELQLKIALELSKKQAEIDEQQREISILEKQVKETLHIGKSAQLESVGNSGSTDPGGYPPAGDSLWSEQEYDVVDPLEMEEQCDAEEEWVVASASEEEWGDTDKDDNEADEFVPMTDEDEWDNSGRGGAEGAKSPLNSFNDPNEKHRDKLPASSCDFGGRDDVMLHNSVMQLSEYSADDGPQACPYGKNCCLGKRCKYSHPVSVDKRKRQKSFIDGFVTQDEHDSTRSVKKDVDNNDVHNFEEKHDVSLGVSGKELPVSTFSDVNYSAISNGRSLSTAKADPDDSSPNDPVEVIEPEVSAMKLRENSNQPLPVTSKFENISPSLMNNIMPGLKSYEDGPLPTQEKPKMSSAINSDGYGGVERVKNAASVQEKDAAVSSANVGNSPPLATFPSTGAVRQPATTMPHVGNLSADVKVQNSAYRTNQPINYVKPLPSSLPVGFSAPFSQSTGQTELFSGNTRELPQNTAVPCAGGDVPPNSGTGHQSSAVESRPLTQQPMAVNNYPSMPGFPLFPFGNLPFLNTANVALLNQSLLAMASLGRMPLPIIPGPSSGVLSSPQGRGNAMYSGMPSSHSMKTIDGSGVTTNVGTLPTSSLIGHPGAPGVDNASGMGPHPLQSSQAGVVTSGSSQAMPQLNWLSGLPLAAAIQASGYPLQPSQLGPPNGSQSTVQAMPPVGGSAGISLGMPMSGAAVQPSQCVTNTSSLSSMGSMLPLQVKALTGMPNVFGAGLSQAGLAAIPQSSALDTSQLLGLPLPLVNSQVLFNMNAQMASLGVPLVNPSVNPLDDSQTTLKLQSGLVASQIQTNGDAHKVNTVKQPGSEVQKPAELRIEEGRECSGFRPKAPSLRRPSTDIKVNEAAYTSFAVAKMLRLRPRQVCMVIRKEYVTAFALKAE</sequence>
<name>A0ABN8QKP5_9CNID</name>
<dbReference type="Pfam" id="PF00226">
    <property type="entry name" value="DnaJ"/>
    <property type="match status" value="1"/>
</dbReference>
<dbReference type="Gene3D" id="1.10.287.110">
    <property type="entry name" value="DnaJ domain"/>
    <property type="match status" value="1"/>
</dbReference>
<protein>
    <recommendedName>
        <fullName evidence="3">J domain-containing protein</fullName>
    </recommendedName>
</protein>
<dbReference type="CDD" id="cd06257">
    <property type="entry name" value="DnaJ"/>
    <property type="match status" value="1"/>
</dbReference>
<feature type="region of interest" description="Disordered" evidence="2">
    <location>
        <begin position="430"/>
        <end position="451"/>
    </location>
</feature>
<feature type="compositionally biased region" description="Polar residues" evidence="2">
    <location>
        <begin position="219"/>
        <end position="229"/>
    </location>
</feature>
<dbReference type="PANTHER" id="PTHR44094:SF8">
    <property type="entry name" value="DNAJ HEAT SHOCK N-TERMINAL DOMAIN-CONTAINING PROTEIN-RELATED"/>
    <property type="match status" value="1"/>
</dbReference>
<dbReference type="Proteomes" id="UP001159405">
    <property type="component" value="Unassembled WGS sequence"/>
</dbReference>
<dbReference type="SUPFAM" id="SSF46565">
    <property type="entry name" value="Chaperone J-domain"/>
    <property type="match status" value="1"/>
</dbReference>
<feature type="compositionally biased region" description="Basic residues" evidence="2">
    <location>
        <begin position="244"/>
        <end position="256"/>
    </location>
</feature>
<dbReference type="InterPro" id="IPR052423">
    <property type="entry name" value="EMIR"/>
</dbReference>
<feature type="coiled-coil region" evidence="1">
    <location>
        <begin position="398"/>
        <end position="425"/>
    </location>
</feature>
<evidence type="ECO:0000313" key="4">
    <source>
        <dbReference type="EMBL" id="CAH3163826.1"/>
    </source>
</evidence>
<evidence type="ECO:0000256" key="1">
    <source>
        <dbReference type="SAM" id="Coils"/>
    </source>
</evidence>
<feature type="compositionally biased region" description="Basic and acidic residues" evidence="2">
    <location>
        <begin position="180"/>
        <end position="192"/>
    </location>
</feature>
<accession>A0ABN8QKP5</accession>
<feature type="region of interest" description="Disordered" evidence="2">
    <location>
        <begin position="503"/>
        <end position="539"/>
    </location>
</feature>
<dbReference type="EMBL" id="CALNXK010000127">
    <property type="protein sequence ID" value="CAH3163826.1"/>
    <property type="molecule type" value="Genomic_DNA"/>
</dbReference>
<dbReference type="InterPro" id="IPR001623">
    <property type="entry name" value="DnaJ_domain"/>
</dbReference>
<evidence type="ECO:0000259" key="3">
    <source>
        <dbReference type="PROSITE" id="PS50076"/>
    </source>
</evidence>
<gene>
    <name evidence="4" type="ORF">PLOB_00005974</name>
</gene>
<dbReference type="PANTHER" id="PTHR44094">
    <property type="entry name" value="DNAJ HEAT SHOCK N-TERMINAL DOMAIN-CONTAINING PROTEIN"/>
    <property type="match status" value="1"/>
</dbReference>
<feature type="domain" description="J" evidence="3">
    <location>
        <begin position="7"/>
        <end position="75"/>
    </location>
</feature>
<dbReference type="PROSITE" id="PS50076">
    <property type="entry name" value="DNAJ_2"/>
    <property type="match status" value="1"/>
</dbReference>
<dbReference type="InterPro" id="IPR036869">
    <property type="entry name" value="J_dom_sf"/>
</dbReference>
<feature type="compositionally biased region" description="Polar residues" evidence="2">
    <location>
        <begin position="430"/>
        <end position="440"/>
    </location>
</feature>
<feature type="compositionally biased region" description="Polar residues" evidence="2">
    <location>
        <begin position="268"/>
        <end position="290"/>
    </location>
</feature>
<evidence type="ECO:0000256" key="2">
    <source>
        <dbReference type="SAM" id="MobiDB-lite"/>
    </source>
</evidence>
<keyword evidence="5" id="KW-1185">Reference proteome</keyword>
<keyword evidence="1" id="KW-0175">Coiled coil</keyword>
<comment type="caution">
    <text evidence="4">The sequence shown here is derived from an EMBL/GenBank/DDBJ whole genome shotgun (WGS) entry which is preliminary data.</text>
</comment>
<dbReference type="SMART" id="SM00271">
    <property type="entry name" value="DnaJ"/>
    <property type="match status" value="1"/>
</dbReference>
<dbReference type="PRINTS" id="PR00625">
    <property type="entry name" value="JDOMAIN"/>
</dbReference>
<proteinExistence type="predicted"/>
<feature type="region of interest" description="Disordered" evidence="2">
    <location>
        <begin position="147"/>
        <end position="304"/>
    </location>
</feature>
<feature type="compositionally biased region" description="Basic and acidic residues" evidence="2">
    <location>
        <begin position="160"/>
        <end position="170"/>
    </location>
</feature>
<reference evidence="4 5" key="1">
    <citation type="submission" date="2022-05" db="EMBL/GenBank/DDBJ databases">
        <authorList>
            <consortium name="Genoscope - CEA"/>
            <person name="William W."/>
        </authorList>
    </citation>
    <scope>NUCLEOTIDE SEQUENCE [LARGE SCALE GENOMIC DNA]</scope>
</reference>